<evidence type="ECO:0000256" key="2">
    <source>
        <dbReference type="ARBA" id="ARBA00022475"/>
    </source>
</evidence>
<organism evidence="8 9">
    <name type="scientific">Candidatus Limadaptatus stercorigallinarum</name>
    <dbReference type="NCBI Taxonomy" id="2840845"/>
    <lineage>
        <taxon>Bacteria</taxon>
        <taxon>Bacillati</taxon>
        <taxon>Bacillota</taxon>
        <taxon>Clostridia</taxon>
        <taxon>Eubacteriales</taxon>
        <taxon>Candidatus Limadaptatus</taxon>
    </lineage>
</organism>
<dbReference type="PANTHER" id="PTHR33545:SF5">
    <property type="entry name" value="UPF0750 MEMBRANE PROTEIN YITT"/>
    <property type="match status" value="1"/>
</dbReference>
<protein>
    <submittedName>
        <fullName evidence="8">YitT family protein</fullName>
    </submittedName>
</protein>
<dbReference type="Pfam" id="PF10035">
    <property type="entry name" value="DUF2179"/>
    <property type="match status" value="1"/>
</dbReference>
<accession>A0A9D1HRU2</accession>
<dbReference type="EMBL" id="DVMN01000083">
    <property type="protein sequence ID" value="HIU21496.1"/>
    <property type="molecule type" value="Genomic_DNA"/>
</dbReference>
<feature type="transmembrane region" description="Helical" evidence="6">
    <location>
        <begin position="209"/>
        <end position="227"/>
    </location>
</feature>
<dbReference type="PANTHER" id="PTHR33545">
    <property type="entry name" value="UPF0750 MEMBRANE PROTEIN YITT-RELATED"/>
    <property type="match status" value="1"/>
</dbReference>
<dbReference type="Gene3D" id="3.30.70.120">
    <property type="match status" value="1"/>
</dbReference>
<dbReference type="InterPro" id="IPR003740">
    <property type="entry name" value="YitT"/>
</dbReference>
<comment type="subcellular location">
    <subcellularLocation>
        <location evidence="1">Cell membrane</location>
        <topology evidence="1">Multi-pass membrane protein</topology>
    </subcellularLocation>
</comment>
<reference evidence="8" key="2">
    <citation type="journal article" date="2021" name="PeerJ">
        <title>Extensive microbial diversity within the chicken gut microbiome revealed by metagenomics and culture.</title>
        <authorList>
            <person name="Gilroy R."/>
            <person name="Ravi A."/>
            <person name="Getino M."/>
            <person name="Pursley I."/>
            <person name="Horton D.L."/>
            <person name="Alikhan N.F."/>
            <person name="Baker D."/>
            <person name="Gharbi K."/>
            <person name="Hall N."/>
            <person name="Watson M."/>
            <person name="Adriaenssens E.M."/>
            <person name="Foster-Nyarko E."/>
            <person name="Jarju S."/>
            <person name="Secka A."/>
            <person name="Antonio M."/>
            <person name="Oren A."/>
            <person name="Chaudhuri R.R."/>
            <person name="La Ragione R."/>
            <person name="Hildebrand F."/>
            <person name="Pallen M.J."/>
        </authorList>
    </citation>
    <scope>NUCLEOTIDE SEQUENCE</scope>
    <source>
        <strain evidence="8">1063</strain>
    </source>
</reference>
<dbReference type="PIRSF" id="PIRSF006483">
    <property type="entry name" value="Membrane_protein_YitT"/>
    <property type="match status" value="1"/>
</dbReference>
<dbReference type="InterPro" id="IPR019264">
    <property type="entry name" value="DUF2179"/>
</dbReference>
<dbReference type="CDD" id="cd16380">
    <property type="entry name" value="YitT_C"/>
    <property type="match status" value="1"/>
</dbReference>
<evidence type="ECO:0000313" key="9">
    <source>
        <dbReference type="Proteomes" id="UP000824088"/>
    </source>
</evidence>
<feature type="transmembrane region" description="Helical" evidence="6">
    <location>
        <begin position="96"/>
        <end position="119"/>
    </location>
</feature>
<dbReference type="InterPro" id="IPR051461">
    <property type="entry name" value="UPF0750_membrane"/>
</dbReference>
<feature type="transmembrane region" description="Helical" evidence="6">
    <location>
        <begin position="178"/>
        <end position="197"/>
    </location>
</feature>
<sequence length="330" mass="36022">MAKFRKPTPKQVLHVSRFYLFLTILAFIRALSAYVFIVPNGFAPSGITGLSSLLYNMVTRLSDSATVVAIFDPSITAFVLNIPLFIAAFVVLDRKFAFNTFFTVTVYSVFMAVFSIVEFPQYTAGDPESGYNLLASLAGGALAGISLGFMLRYNTSLGGTDVIGKLIYAKNPVADVQWLIFMCDCIIVIAAGGLGVIDIVQGNVTDTNVILTLVLSPMIYSFISQLTTSQVADVLQSGFQSSLVFNIISDKHNEIAEHITSEMHRGVTIMDGIGYYTGEEHKVLVCVVRRKQINTVKRIVQECDPAAFTFITKAREVKGNGFAPPADAQY</sequence>
<keyword evidence="3 6" id="KW-0812">Transmembrane</keyword>
<comment type="caution">
    <text evidence="8">The sequence shown here is derived from an EMBL/GenBank/DDBJ whole genome shotgun (WGS) entry which is preliminary data.</text>
</comment>
<evidence type="ECO:0000256" key="3">
    <source>
        <dbReference type="ARBA" id="ARBA00022692"/>
    </source>
</evidence>
<dbReference type="InterPro" id="IPR015867">
    <property type="entry name" value="N-reg_PII/ATP_PRibTrfase_C"/>
</dbReference>
<evidence type="ECO:0000256" key="6">
    <source>
        <dbReference type="SAM" id="Phobius"/>
    </source>
</evidence>
<keyword evidence="5 6" id="KW-0472">Membrane</keyword>
<feature type="domain" description="DUF2179" evidence="7">
    <location>
        <begin position="265"/>
        <end position="319"/>
    </location>
</feature>
<name>A0A9D1HRU2_9FIRM</name>
<dbReference type="Pfam" id="PF02588">
    <property type="entry name" value="YitT_membrane"/>
    <property type="match status" value="1"/>
</dbReference>
<feature type="transmembrane region" description="Helical" evidence="6">
    <location>
        <begin position="131"/>
        <end position="151"/>
    </location>
</feature>
<proteinExistence type="predicted"/>
<gene>
    <name evidence="8" type="ORF">IAD51_04615</name>
</gene>
<dbReference type="AlphaFoldDB" id="A0A9D1HRU2"/>
<evidence type="ECO:0000259" key="7">
    <source>
        <dbReference type="Pfam" id="PF10035"/>
    </source>
</evidence>
<keyword evidence="4 6" id="KW-1133">Transmembrane helix</keyword>
<evidence type="ECO:0000313" key="8">
    <source>
        <dbReference type="EMBL" id="HIU21496.1"/>
    </source>
</evidence>
<dbReference type="Proteomes" id="UP000824088">
    <property type="component" value="Unassembled WGS sequence"/>
</dbReference>
<evidence type="ECO:0000256" key="4">
    <source>
        <dbReference type="ARBA" id="ARBA00022989"/>
    </source>
</evidence>
<keyword evidence="2" id="KW-1003">Cell membrane</keyword>
<feature type="transmembrane region" description="Helical" evidence="6">
    <location>
        <begin position="67"/>
        <end position="90"/>
    </location>
</feature>
<evidence type="ECO:0000256" key="1">
    <source>
        <dbReference type="ARBA" id="ARBA00004651"/>
    </source>
</evidence>
<dbReference type="GO" id="GO:0005886">
    <property type="term" value="C:plasma membrane"/>
    <property type="evidence" value="ECO:0007669"/>
    <property type="project" value="UniProtKB-SubCell"/>
</dbReference>
<evidence type="ECO:0000256" key="5">
    <source>
        <dbReference type="ARBA" id="ARBA00023136"/>
    </source>
</evidence>
<reference evidence="8" key="1">
    <citation type="submission" date="2020-10" db="EMBL/GenBank/DDBJ databases">
        <authorList>
            <person name="Gilroy R."/>
        </authorList>
    </citation>
    <scope>NUCLEOTIDE SEQUENCE</scope>
    <source>
        <strain evidence="8">1063</strain>
    </source>
</reference>